<keyword evidence="6 14" id="KW-0808">Transferase</keyword>
<evidence type="ECO:0000256" key="14">
    <source>
        <dbReference type="HAMAP-Rule" id="MF_00339"/>
    </source>
</evidence>
<protein>
    <recommendedName>
        <fullName evidence="14">ATP-dependent 6-phosphofructokinase</fullName>
        <shortName evidence="14">ATP-PFK</shortName>
        <shortName evidence="14">Phosphofructokinase</shortName>
        <ecNumber evidence="14">2.7.1.11</ecNumber>
    </recommendedName>
    <alternativeName>
        <fullName evidence="14">Phosphohexokinase</fullName>
    </alternativeName>
</protein>
<evidence type="ECO:0000256" key="12">
    <source>
        <dbReference type="ARBA" id="ARBA00023152"/>
    </source>
</evidence>
<feature type="binding site" description="in other chain" evidence="14">
    <location>
        <begin position="186"/>
        <end position="188"/>
    </location>
    <ligand>
        <name>ADP</name>
        <dbReference type="ChEBI" id="CHEBI:456216"/>
        <note>allosteric activator; ligand shared between dimeric partners</note>
    </ligand>
</feature>
<dbReference type="InterPro" id="IPR022953">
    <property type="entry name" value="ATP_PFK"/>
</dbReference>
<dbReference type="FunFam" id="3.40.50.450:FF:000001">
    <property type="entry name" value="ATP-dependent 6-phosphofructokinase"/>
    <property type="match status" value="1"/>
</dbReference>
<dbReference type="PRINTS" id="PR00476">
    <property type="entry name" value="PHFRCTKINASE"/>
</dbReference>
<dbReference type="RefSeq" id="WP_135445817.1">
    <property type="nucleotide sequence ID" value="NZ_SRLE01000012.1"/>
</dbReference>
<evidence type="ECO:0000256" key="3">
    <source>
        <dbReference type="ARBA" id="ARBA00004679"/>
    </source>
</evidence>
<comment type="subunit">
    <text evidence="14">Homotetramer.</text>
</comment>
<keyword evidence="5 14" id="KW-0021">Allosteric enzyme</keyword>
<dbReference type="Gene3D" id="3.40.50.460">
    <property type="entry name" value="Phosphofructokinase domain"/>
    <property type="match status" value="1"/>
</dbReference>
<evidence type="ECO:0000256" key="8">
    <source>
        <dbReference type="ARBA" id="ARBA00022741"/>
    </source>
</evidence>
<dbReference type="Pfam" id="PF00365">
    <property type="entry name" value="PFK"/>
    <property type="match status" value="1"/>
</dbReference>
<feature type="binding site" description="in other chain" evidence="14">
    <location>
        <position position="223"/>
    </location>
    <ligand>
        <name>substrate</name>
        <note>ligand shared between dimeric partners</note>
    </ligand>
</feature>
<feature type="binding site" evidence="14">
    <location>
        <position position="103"/>
    </location>
    <ligand>
        <name>Mg(2+)</name>
        <dbReference type="ChEBI" id="CHEBI:18420"/>
        <note>catalytic</note>
    </ligand>
</feature>
<comment type="caution">
    <text evidence="14">Lacks conserved residue(s) required for the propagation of feature annotation.</text>
</comment>
<feature type="binding site" evidence="14">
    <location>
        <begin position="21"/>
        <end position="25"/>
    </location>
    <ligand>
        <name>ADP</name>
        <dbReference type="ChEBI" id="CHEBI:456216"/>
        <note>allosteric activator; ligand shared between dimeric partners</note>
    </ligand>
</feature>
<evidence type="ECO:0000256" key="13">
    <source>
        <dbReference type="ARBA" id="ARBA00048070"/>
    </source>
</evidence>
<dbReference type="PROSITE" id="PS00433">
    <property type="entry name" value="PHOSPHOFRUCTOKINASE"/>
    <property type="match status" value="1"/>
</dbReference>
<feature type="binding site" description="in other chain" evidence="14">
    <location>
        <begin position="214"/>
        <end position="216"/>
    </location>
    <ligand>
        <name>ADP</name>
        <dbReference type="ChEBI" id="CHEBI:456216"/>
        <note>allosteric activator; ligand shared between dimeric partners</note>
    </ligand>
</feature>
<dbReference type="InterPro" id="IPR012828">
    <property type="entry name" value="PFKA_ATP_prok"/>
</dbReference>
<dbReference type="InterPro" id="IPR000023">
    <property type="entry name" value="Phosphofructokinase_dom"/>
</dbReference>
<dbReference type="EMBL" id="SRLE01000012">
    <property type="protein sequence ID" value="TGD71773.1"/>
    <property type="molecule type" value="Genomic_DNA"/>
</dbReference>
<dbReference type="InterPro" id="IPR012003">
    <property type="entry name" value="ATP_PFK_prok-type"/>
</dbReference>
<feature type="active site" description="Proton acceptor" evidence="14">
    <location>
        <position position="128"/>
    </location>
</feature>
<feature type="binding site" evidence="14">
    <location>
        <position position="11"/>
    </location>
    <ligand>
        <name>ATP</name>
        <dbReference type="ChEBI" id="CHEBI:30616"/>
    </ligand>
</feature>
<dbReference type="EC" id="2.7.1.11" evidence="14"/>
<comment type="catalytic activity">
    <reaction evidence="13 14">
        <text>beta-D-fructose 6-phosphate + ATP = beta-D-fructose 1,6-bisphosphate + ADP + H(+)</text>
        <dbReference type="Rhea" id="RHEA:16109"/>
        <dbReference type="ChEBI" id="CHEBI:15378"/>
        <dbReference type="ChEBI" id="CHEBI:30616"/>
        <dbReference type="ChEBI" id="CHEBI:32966"/>
        <dbReference type="ChEBI" id="CHEBI:57634"/>
        <dbReference type="ChEBI" id="CHEBI:456216"/>
        <dbReference type="EC" id="2.7.1.11"/>
    </reaction>
</comment>
<keyword evidence="11 14" id="KW-0460">Magnesium</keyword>
<dbReference type="NCBIfam" id="NF002872">
    <property type="entry name" value="PRK03202.1"/>
    <property type="match status" value="1"/>
</dbReference>
<dbReference type="AlphaFoldDB" id="A0A4Z0LWI8"/>
<dbReference type="UniPathway" id="UPA00109">
    <property type="reaction ID" value="UER00182"/>
</dbReference>
<keyword evidence="10 14" id="KW-0067">ATP-binding</keyword>
<feature type="binding site" evidence="14">
    <location>
        <position position="247"/>
    </location>
    <ligand>
        <name>substrate</name>
        <note>ligand shared between dimeric partners</note>
    </ligand>
</feature>
<dbReference type="InterPro" id="IPR015912">
    <property type="entry name" value="Phosphofructokinase_CS"/>
</dbReference>
<dbReference type="GO" id="GO:0005945">
    <property type="term" value="C:6-phosphofructokinase complex"/>
    <property type="evidence" value="ECO:0007669"/>
    <property type="project" value="TreeGrafter"/>
</dbReference>
<evidence type="ECO:0000256" key="6">
    <source>
        <dbReference type="ARBA" id="ARBA00022679"/>
    </source>
</evidence>
<keyword evidence="4 14" id="KW-0963">Cytoplasm</keyword>
<evidence type="ECO:0000313" key="17">
    <source>
        <dbReference type="Proteomes" id="UP000298050"/>
    </source>
</evidence>
<keyword evidence="8 14" id="KW-0547">Nucleotide-binding</keyword>
<comment type="caution">
    <text evidence="16">The sequence shown here is derived from an EMBL/GenBank/DDBJ whole genome shotgun (WGS) entry which is preliminary data.</text>
</comment>
<dbReference type="GO" id="GO:0061621">
    <property type="term" value="P:canonical glycolysis"/>
    <property type="evidence" value="ECO:0007669"/>
    <property type="project" value="TreeGrafter"/>
</dbReference>
<feature type="binding site" description="in other chain" evidence="14">
    <location>
        <position position="155"/>
    </location>
    <ligand>
        <name>ADP</name>
        <dbReference type="ChEBI" id="CHEBI:456216"/>
        <note>allosteric activator; ligand shared between dimeric partners</note>
    </ligand>
</feature>
<accession>A0A4Z0LWI8</accession>
<dbReference type="FunFam" id="3.40.50.460:FF:000002">
    <property type="entry name" value="ATP-dependent 6-phosphofructokinase"/>
    <property type="match status" value="1"/>
</dbReference>
<feature type="binding site" evidence="14">
    <location>
        <begin position="102"/>
        <end position="105"/>
    </location>
    <ligand>
        <name>ATP</name>
        <dbReference type="ChEBI" id="CHEBI:30616"/>
    </ligand>
</feature>
<feature type="domain" description="Phosphofructokinase" evidence="15">
    <location>
        <begin position="3"/>
        <end position="279"/>
    </location>
</feature>
<dbReference type="GO" id="GO:0042802">
    <property type="term" value="F:identical protein binding"/>
    <property type="evidence" value="ECO:0007669"/>
    <property type="project" value="TreeGrafter"/>
</dbReference>
<evidence type="ECO:0000313" key="16">
    <source>
        <dbReference type="EMBL" id="TGD71773.1"/>
    </source>
</evidence>
<evidence type="ECO:0000256" key="2">
    <source>
        <dbReference type="ARBA" id="ARBA00004496"/>
    </source>
</evidence>
<dbReference type="GO" id="GO:0003872">
    <property type="term" value="F:6-phosphofructokinase activity"/>
    <property type="evidence" value="ECO:0007669"/>
    <property type="project" value="UniProtKB-UniRule"/>
</dbReference>
<keyword evidence="17" id="KW-1185">Reference proteome</keyword>
<evidence type="ECO:0000256" key="11">
    <source>
        <dbReference type="ARBA" id="ARBA00022842"/>
    </source>
</evidence>
<sequence length="324" mass="33771">MKRIGVFTSGGDAPGMNACLRAVVKTACADGLEVFGIRHGYRGMIAGDIRALDPAAVSNMLQRGGTLLKTARSPEFATAEGRARAWAHLQQWGIEGLVAIGGDGTFTGAEVFSREHGIPIVGAPATIDNDLYGSDFTIGFDTAINTALDAIDKVRDTANSHDRVFFIEVMGHHAGHIAIHCGIGGGAEFVMVPETATSIEQLIAALNRGRDHDKTSFIVIVAEGGALGDAEVIAARVGEELPALDIRVSKLGHVQRGGAPTAADRLLASRLGNAAVEALVGGASGVMLGVCNDRITHTPFEQAIHTQKPIAAELLKLVDVLSSS</sequence>
<dbReference type="GO" id="GO:0070095">
    <property type="term" value="F:fructose-6-phosphate binding"/>
    <property type="evidence" value="ECO:0007669"/>
    <property type="project" value="TreeGrafter"/>
</dbReference>
<keyword evidence="9 14" id="KW-0418">Kinase</keyword>
<dbReference type="GO" id="GO:0016208">
    <property type="term" value="F:AMP binding"/>
    <property type="evidence" value="ECO:0007669"/>
    <property type="project" value="TreeGrafter"/>
</dbReference>
<evidence type="ECO:0000256" key="5">
    <source>
        <dbReference type="ARBA" id="ARBA00022533"/>
    </source>
</evidence>
<comment type="pathway">
    <text evidence="3 14">Carbohydrate degradation; glycolysis; D-glyceraldehyde 3-phosphate and glycerone phosphate from D-glucose: step 3/4.</text>
</comment>
<dbReference type="GO" id="GO:0046872">
    <property type="term" value="F:metal ion binding"/>
    <property type="evidence" value="ECO:0007669"/>
    <property type="project" value="UniProtKB-KW"/>
</dbReference>
<dbReference type="PIRSF" id="PIRSF000532">
    <property type="entry name" value="ATP_PFK_prok"/>
    <property type="match status" value="1"/>
</dbReference>
<keyword evidence="12 14" id="KW-0324">Glycolysis</keyword>
<evidence type="ECO:0000256" key="1">
    <source>
        <dbReference type="ARBA" id="ARBA00001946"/>
    </source>
</evidence>
<dbReference type="GO" id="GO:0005524">
    <property type="term" value="F:ATP binding"/>
    <property type="evidence" value="ECO:0007669"/>
    <property type="project" value="UniProtKB-UniRule"/>
</dbReference>
<dbReference type="OrthoDB" id="9802503at2"/>
<comment type="activity regulation">
    <text evidence="14">Allosterically activated by ADP and other diphosphonucleosides, and allosterically inhibited by phosphoenolpyruvate.</text>
</comment>
<dbReference type="GO" id="GO:0030388">
    <property type="term" value="P:fructose 1,6-bisphosphate metabolic process"/>
    <property type="evidence" value="ECO:0007669"/>
    <property type="project" value="TreeGrafter"/>
</dbReference>
<comment type="subcellular location">
    <subcellularLocation>
        <location evidence="2 14">Cytoplasm</location>
    </subcellularLocation>
</comment>
<feature type="binding site" evidence="14">
    <location>
        <begin position="72"/>
        <end position="73"/>
    </location>
    <ligand>
        <name>ATP</name>
        <dbReference type="ChEBI" id="CHEBI:30616"/>
    </ligand>
</feature>
<dbReference type="GO" id="GO:0048029">
    <property type="term" value="F:monosaccharide binding"/>
    <property type="evidence" value="ECO:0007669"/>
    <property type="project" value="TreeGrafter"/>
</dbReference>
<dbReference type="InterPro" id="IPR035966">
    <property type="entry name" value="PKF_sf"/>
</dbReference>
<name>A0A4Z0LWI8_9GAMM</name>
<feature type="binding site" description="in other chain" evidence="14">
    <location>
        <begin position="126"/>
        <end position="128"/>
    </location>
    <ligand>
        <name>substrate</name>
        <note>ligand shared between dimeric partners</note>
    </ligand>
</feature>
<comment type="cofactor">
    <cofactor evidence="1 14">
        <name>Mg(2+)</name>
        <dbReference type="ChEBI" id="CHEBI:18420"/>
    </cofactor>
</comment>
<dbReference type="HAMAP" id="MF_00339">
    <property type="entry name" value="Phosphofructokinase_I_B1"/>
    <property type="match status" value="1"/>
</dbReference>
<proteinExistence type="inferred from homology"/>
<organism evidence="16 17">
    <name type="scientific">Mangrovimicrobium sediminis</name>
    <dbReference type="NCBI Taxonomy" id="2562682"/>
    <lineage>
        <taxon>Bacteria</taxon>
        <taxon>Pseudomonadati</taxon>
        <taxon>Pseudomonadota</taxon>
        <taxon>Gammaproteobacteria</taxon>
        <taxon>Cellvibrionales</taxon>
        <taxon>Halieaceae</taxon>
        <taxon>Mangrovimicrobium</taxon>
    </lineage>
</organism>
<dbReference type="SUPFAM" id="SSF53784">
    <property type="entry name" value="Phosphofructokinase"/>
    <property type="match status" value="1"/>
</dbReference>
<dbReference type="Gene3D" id="3.40.50.450">
    <property type="match status" value="1"/>
</dbReference>
<dbReference type="NCBIfam" id="TIGR02482">
    <property type="entry name" value="PFKA_ATP"/>
    <property type="match status" value="1"/>
</dbReference>
<feature type="binding site" description="in other chain" evidence="14">
    <location>
        <begin position="253"/>
        <end position="256"/>
    </location>
    <ligand>
        <name>substrate</name>
        <note>ligand shared between dimeric partners</note>
    </ligand>
</feature>
<evidence type="ECO:0000256" key="10">
    <source>
        <dbReference type="ARBA" id="ARBA00022840"/>
    </source>
</evidence>
<feature type="binding site" evidence="14">
    <location>
        <position position="163"/>
    </location>
    <ligand>
        <name>substrate</name>
        <note>ligand shared between dimeric partners</note>
    </ligand>
</feature>
<reference evidence="16 17" key="1">
    <citation type="submission" date="2019-04" db="EMBL/GenBank/DDBJ databases">
        <title>Taxonomy of novel Haliea sp. from mangrove soil of West Coast of India.</title>
        <authorList>
            <person name="Verma A."/>
            <person name="Kumar P."/>
            <person name="Krishnamurthi S."/>
        </authorList>
    </citation>
    <scope>NUCLEOTIDE SEQUENCE [LARGE SCALE GENOMIC DNA]</scope>
    <source>
        <strain evidence="16 17">SAOS-164</strain>
    </source>
</reference>
<dbReference type="PANTHER" id="PTHR13697:SF4">
    <property type="entry name" value="ATP-DEPENDENT 6-PHOSPHOFRUCTOKINASE"/>
    <property type="match status" value="1"/>
</dbReference>
<evidence type="ECO:0000256" key="4">
    <source>
        <dbReference type="ARBA" id="ARBA00022490"/>
    </source>
</evidence>
<evidence type="ECO:0000256" key="9">
    <source>
        <dbReference type="ARBA" id="ARBA00022777"/>
    </source>
</evidence>
<gene>
    <name evidence="14 16" type="primary">pfkA</name>
    <name evidence="16" type="ORF">E4634_16800</name>
</gene>
<evidence type="ECO:0000259" key="15">
    <source>
        <dbReference type="Pfam" id="PF00365"/>
    </source>
</evidence>
<dbReference type="PANTHER" id="PTHR13697">
    <property type="entry name" value="PHOSPHOFRUCTOKINASE"/>
    <property type="match status" value="1"/>
</dbReference>
<dbReference type="Proteomes" id="UP000298050">
    <property type="component" value="Unassembled WGS sequence"/>
</dbReference>
<keyword evidence="7 14" id="KW-0479">Metal-binding</keyword>
<comment type="function">
    <text evidence="14">Catalyzes the phosphorylation of D-fructose 6-phosphate to fructose 1,6-bisphosphate by ATP, the first committing step of glycolysis.</text>
</comment>
<dbReference type="GO" id="GO:0006002">
    <property type="term" value="P:fructose 6-phosphate metabolic process"/>
    <property type="evidence" value="ECO:0007669"/>
    <property type="project" value="UniProtKB-UniRule"/>
</dbReference>
<feature type="binding site" description="in other chain" evidence="14">
    <location>
        <begin position="170"/>
        <end position="172"/>
    </location>
    <ligand>
        <name>substrate</name>
        <note>ligand shared between dimeric partners</note>
    </ligand>
</feature>
<evidence type="ECO:0000256" key="7">
    <source>
        <dbReference type="ARBA" id="ARBA00022723"/>
    </source>
</evidence>
<comment type="similarity">
    <text evidence="14">Belongs to the phosphofructokinase type A (PFKA) family. ATP-dependent PFK group I subfamily. Prokaryotic clade 'B1' sub-subfamily.</text>
</comment>